<dbReference type="EMBL" id="BIFQ01000001">
    <property type="protein sequence ID" value="GCE03934.1"/>
    <property type="molecule type" value="Genomic_DNA"/>
</dbReference>
<reference evidence="2" key="1">
    <citation type="submission" date="2018-12" db="EMBL/GenBank/DDBJ databases">
        <title>Tengunoibacter tsumagoiensis gen. nov., sp. nov., Dictyobacter kobayashii sp. nov., D. alpinus sp. nov., and D. joshuensis sp. nov. and description of Dictyobacteraceae fam. nov. within the order Ktedonobacterales isolated from Tengu-no-mugimeshi.</title>
        <authorList>
            <person name="Wang C.M."/>
            <person name="Zheng Y."/>
            <person name="Sakai Y."/>
            <person name="Toyoda A."/>
            <person name="Minakuchi Y."/>
            <person name="Abe K."/>
            <person name="Yokota A."/>
            <person name="Yabe S."/>
        </authorList>
    </citation>
    <scope>NUCLEOTIDE SEQUENCE [LARGE SCALE GENOMIC DNA]</scope>
    <source>
        <strain evidence="2">S-27</strain>
    </source>
</reference>
<dbReference type="AlphaFoldDB" id="A0A401ZAN6"/>
<comment type="caution">
    <text evidence="1">The sequence shown here is derived from an EMBL/GenBank/DDBJ whole genome shotgun (WGS) entry which is preliminary data.</text>
</comment>
<dbReference type="RefSeq" id="WP_174844781.1">
    <property type="nucleotide sequence ID" value="NZ_BIFQ01000001.1"/>
</dbReference>
<organism evidence="1 2">
    <name type="scientific">Dictyobacter aurantiacus</name>
    <dbReference type="NCBI Taxonomy" id="1936993"/>
    <lineage>
        <taxon>Bacteria</taxon>
        <taxon>Bacillati</taxon>
        <taxon>Chloroflexota</taxon>
        <taxon>Ktedonobacteria</taxon>
        <taxon>Ktedonobacterales</taxon>
        <taxon>Dictyobacteraceae</taxon>
        <taxon>Dictyobacter</taxon>
    </lineage>
</organism>
<evidence type="ECO:0000313" key="1">
    <source>
        <dbReference type="EMBL" id="GCE03934.1"/>
    </source>
</evidence>
<proteinExistence type="predicted"/>
<name>A0A401ZAN6_9CHLR</name>
<gene>
    <name evidence="1" type="ORF">KDAU_12630</name>
</gene>
<accession>A0A401ZAN6</accession>
<sequence length="180" mass="20669">MQKVYLRKPKATADYTNQQANKILHFSLQDSLPAGHIMVLNTTFGTLSYLACDELHIPRLLKQEQFTNTEMNVLLPLLELFPYYCPYEVLYANFYSGGKASEADITRAREHLEEAMEEGNWDQEMRPVRCALSRTRLKMRSFNVDISSILATGYILLISGQPDEEEEYAEPRKAVVAGRR</sequence>
<evidence type="ECO:0000313" key="2">
    <source>
        <dbReference type="Proteomes" id="UP000287224"/>
    </source>
</evidence>
<dbReference type="Proteomes" id="UP000287224">
    <property type="component" value="Unassembled WGS sequence"/>
</dbReference>
<keyword evidence="2" id="KW-1185">Reference proteome</keyword>
<protein>
    <submittedName>
        <fullName evidence="1">Uncharacterized protein</fullName>
    </submittedName>
</protein>